<feature type="compositionally biased region" description="Polar residues" evidence="1">
    <location>
        <begin position="65"/>
        <end position="79"/>
    </location>
</feature>
<feature type="compositionally biased region" description="Polar residues" evidence="1">
    <location>
        <begin position="201"/>
        <end position="217"/>
    </location>
</feature>
<organism evidence="2">
    <name type="scientific">Chromera velia CCMP2878</name>
    <dbReference type="NCBI Taxonomy" id="1169474"/>
    <lineage>
        <taxon>Eukaryota</taxon>
        <taxon>Sar</taxon>
        <taxon>Alveolata</taxon>
        <taxon>Colpodellida</taxon>
        <taxon>Chromeraceae</taxon>
        <taxon>Chromera</taxon>
    </lineage>
</organism>
<accession>A0A0G4I087</accession>
<name>A0A0G4I087_9ALVE</name>
<sequence>MLAGRAVCPHPLHSVFHSHQEQLKGGSQRGGTMREEGEISSDDHESVEEISESVAEVSLAGGSGEQVTASRPSKSSPTVATDGKAGLERANSEQPAPSDAVASQTDGCIRSAAHVSLKRQLSPSASPHEGRQDVEIPKDVGSEEEAAEGRGRGGDSKHTEGVVIEAVAASHGGGEKGPKGPLPDSFDANEVLVWHGGGGDATQSDAQISKGGQTQGLSVEHPSKQKTDLCEDRPPLSQTGSRATEGAVSVDRNAPHMYDSQERERMKSLTTAGDADSILSGSHPDSVSSSPSEKSGEAAVVDPPSRESSKRQKPLLKDRSPPRTPASKKCRKTFGRKTAWKALSKKLQNRLLQKLLLEDAPRWAVLIRALKRQGKWIRGPADSLSLSVPMRMCLRSFLRKRKESMER</sequence>
<feature type="compositionally biased region" description="Low complexity" evidence="1">
    <location>
        <begin position="280"/>
        <end position="293"/>
    </location>
</feature>
<dbReference type="VEuPathDB" id="CryptoDB:Cvel_9885"/>
<feature type="compositionally biased region" description="Basic and acidic residues" evidence="1">
    <location>
        <begin position="221"/>
        <end position="234"/>
    </location>
</feature>
<feature type="compositionally biased region" description="Basic and acidic residues" evidence="1">
    <location>
        <begin position="304"/>
        <end position="321"/>
    </location>
</feature>
<evidence type="ECO:0000313" key="2">
    <source>
        <dbReference type="EMBL" id="CEM50258.1"/>
    </source>
</evidence>
<dbReference type="AlphaFoldDB" id="A0A0G4I087"/>
<reference evidence="2" key="1">
    <citation type="submission" date="2014-11" db="EMBL/GenBank/DDBJ databases">
        <authorList>
            <person name="Otto D Thomas"/>
            <person name="Naeem Raeece"/>
        </authorList>
    </citation>
    <scope>NUCLEOTIDE SEQUENCE</scope>
</reference>
<feature type="compositionally biased region" description="Basic and acidic residues" evidence="1">
    <location>
        <begin position="128"/>
        <end position="160"/>
    </location>
</feature>
<feature type="compositionally biased region" description="Basic and acidic residues" evidence="1">
    <location>
        <begin position="32"/>
        <end position="44"/>
    </location>
</feature>
<proteinExistence type="predicted"/>
<dbReference type="EMBL" id="CDMZ01004605">
    <property type="protein sequence ID" value="CEM50258.1"/>
    <property type="molecule type" value="Genomic_DNA"/>
</dbReference>
<feature type="region of interest" description="Disordered" evidence="1">
    <location>
        <begin position="13"/>
        <end position="334"/>
    </location>
</feature>
<gene>
    <name evidence="2" type="ORF">Cvel_9885</name>
</gene>
<protein>
    <submittedName>
        <fullName evidence="2">Uncharacterized protein</fullName>
    </submittedName>
</protein>
<evidence type="ECO:0000256" key="1">
    <source>
        <dbReference type="SAM" id="MobiDB-lite"/>
    </source>
</evidence>